<gene>
    <name evidence="1" type="ORF">UCREL1_2787</name>
</gene>
<accession>M7T0Y2</accession>
<evidence type="ECO:0000313" key="2">
    <source>
        <dbReference type="Proteomes" id="UP000012174"/>
    </source>
</evidence>
<dbReference type="AlphaFoldDB" id="M7T0Y2"/>
<dbReference type="HOGENOM" id="CLU_038839_1_0_1"/>
<dbReference type="Gene3D" id="3.90.1590.10">
    <property type="entry name" value="glutathione-dependent formaldehyde- activating enzyme (gfa)"/>
    <property type="match status" value="1"/>
</dbReference>
<dbReference type="PANTHER" id="PTHR33337">
    <property type="entry name" value="GFA DOMAIN-CONTAINING PROTEIN"/>
    <property type="match status" value="1"/>
</dbReference>
<keyword evidence="2" id="KW-1185">Reference proteome</keyword>
<dbReference type="PANTHER" id="PTHR33337:SF40">
    <property type="entry name" value="CENP-V_GFA DOMAIN-CONTAINING PROTEIN-RELATED"/>
    <property type="match status" value="1"/>
</dbReference>
<dbReference type="OMA" id="WADSGKR"/>
<reference evidence="2" key="1">
    <citation type="journal article" date="2013" name="Genome Announc.">
        <title>Draft genome sequence of the grapevine dieback fungus Eutypa lata UCR-EL1.</title>
        <authorList>
            <person name="Blanco-Ulate B."/>
            <person name="Rolshausen P.E."/>
            <person name="Cantu D."/>
        </authorList>
    </citation>
    <scope>NUCLEOTIDE SEQUENCE [LARGE SCALE GENOMIC DNA]</scope>
    <source>
        <strain evidence="2">UCR-EL1</strain>
    </source>
</reference>
<dbReference type="EMBL" id="KB705923">
    <property type="protein sequence ID" value="EMR70177.1"/>
    <property type="molecule type" value="Genomic_DNA"/>
</dbReference>
<sequence length="354" mass="39237">MTTPIMTSPETKTITAQCHCKSTRYTLTLPTSILPISIHPKFIRTGAGDTATAPTTTRYFRDNFLGDRRFCTTCGCHIGDYVQSLDMWYIATAPFPKGEEGVFLIDEHIFTRSAPAGLHDWLPRIGDRQLRITNPDDGSAEPQIPEAEFGDDGEQRLRCECHCGGVSFTIRRPREEEIRRHGDGNGDGDEVTRECVSPADPKRWKAVVDACNDCRLVNGVHVSAWAYVPLEICEPTIGPDLQIGTSRTYASSPGTLRSFCGVCGATIFYYQSGKEKQHAASGCNGRGVVRISVGIFRAPEGVRADSWLVWQTSEIGGLRDGRSYDKEYFESLYDGLQSWGLQQYGGEIDWSISD</sequence>
<dbReference type="eggNOG" id="ENOG502SH4K">
    <property type="taxonomic scope" value="Eukaryota"/>
</dbReference>
<dbReference type="InterPro" id="IPR011057">
    <property type="entry name" value="Mss4-like_sf"/>
</dbReference>
<organism evidence="1 2">
    <name type="scientific">Eutypa lata (strain UCR-EL1)</name>
    <name type="common">Grapevine dieback disease fungus</name>
    <name type="synonym">Eutypa armeniacae</name>
    <dbReference type="NCBI Taxonomy" id="1287681"/>
    <lineage>
        <taxon>Eukaryota</taxon>
        <taxon>Fungi</taxon>
        <taxon>Dikarya</taxon>
        <taxon>Ascomycota</taxon>
        <taxon>Pezizomycotina</taxon>
        <taxon>Sordariomycetes</taxon>
        <taxon>Xylariomycetidae</taxon>
        <taxon>Xylariales</taxon>
        <taxon>Diatrypaceae</taxon>
        <taxon>Eutypa</taxon>
    </lineage>
</organism>
<dbReference type="Proteomes" id="UP000012174">
    <property type="component" value="Unassembled WGS sequence"/>
</dbReference>
<dbReference type="KEGG" id="ela:UCREL1_2787"/>
<name>M7T0Y2_EUTLA</name>
<evidence type="ECO:0000313" key="1">
    <source>
        <dbReference type="EMBL" id="EMR70177.1"/>
    </source>
</evidence>
<protein>
    <submittedName>
        <fullName evidence="1">Putative duf636 domain protein</fullName>
    </submittedName>
</protein>
<dbReference type="SUPFAM" id="SSF51316">
    <property type="entry name" value="Mss4-like"/>
    <property type="match status" value="2"/>
</dbReference>
<dbReference type="OrthoDB" id="5422068at2759"/>
<proteinExistence type="predicted"/>